<dbReference type="EMBL" id="FTPR01000001">
    <property type="protein sequence ID" value="SIT78064.1"/>
    <property type="molecule type" value="Genomic_DNA"/>
</dbReference>
<reference evidence="3" key="1">
    <citation type="submission" date="2017-01" db="EMBL/GenBank/DDBJ databases">
        <authorList>
            <person name="Varghese N."/>
            <person name="Submissions S."/>
        </authorList>
    </citation>
    <scope>NUCLEOTIDE SEQUENCE [LARGE SCALE GENOMIC DNA]</scope>
    <source>
        <strain evidence="3">DSM 29591</strain>
    </source>
</reference>
<evidence type="ECO:0000313" key="3">
    <source>
        <dbReference type="Proteomes" id="UP000186997"/>
    </source>
</evidence>
<feature type="signal peptide" evidence="1">
    <location>
        <begin position="1"/>
        <end position="21"/>
    </location>
</feature>
<dbReference type="PROSITE" id="PS51257">
    <property type="entry name" value="PROKAR_LIPOPROTEIN"/>
    <property type="match status" value="1"/>
</dbReference>
<gene>
    <name evidence="2" type="ORF">SAMN05421665_0701</name>
</gene>
<evidence type="ECO:0000313" key="2">
    <source>
        <dbReference type="EMBL" id="SIT78064.1"/>
    </source>
</evidence>
<accession>A0A1R3WLC5</accession>
<feature type="chain" id="PRO_5012774421" evidence="1">
    <location>
        <begin position="22"/>
        <end position="134"/>
    </location>
</feature>
<keyword evidence="1" id="KW-0732">Signal</keyword>
<dbReference type="AlphaFoldDB" id="A0A1R3WLC5"/>
<protein>
    <submittedName>
        <fullName evidence="2">Uncharacterized protein</fullName>
    </submittedName>
</protein>
<proteinExistence type="predicted"/>
<organism evidence="2 3">
    <name type="scientific">Yoonia rosea</name>
    <dbReference type="NCBI Taxonomy" id="287098"/>
    <lineage>
        <taxon>Bacteria</taxon>
        <taxon>Pseudomonadati</taxon>
        <taxon>Pseudomonadota</taxon>
        <taxon>Alphaproteobacteria</taxon>
        <taxon>Rhodobacterales</taxon>
        <taxon>Paracoccaceae</taxon>
        <taxon>Yoonia</taxon>
    </lineage>
</organism>
<dbReference type="Proteomes" id="UP000186997">
    <property type="component" value="Unassembled WGS sequence"/>
</dbReference>
<evidence type="ECO:0000256" key="1">
    <source>
        <dbReference type="SAM" id="SignalP"/>
    </source>
</evidence>
<keyword evidence="3" id="KW-1185">Reference proteome</keyword>
<dbReference type="OrthoDB" id="7651709at2"/>
<dbReference type="RefSeq" id="WP_076658382.1">
    <property type="nucleotide sequence ID" value="NZ_FTPR01000001.1"/>
</dbReference>
<sequence>MPAFKPAFFALFLLAACDQTAAIAPQPDLPADDPRQAELLAAECTIYFAAVVKLEAEGRAPSGNPSRGCPAEAAGIAADINPMVSVPSVTPGYPQTLYNRMLARGIPADLADDIAKSKAFWDLVAKRDSLLAGF</sequence>
<name>A0A1R3WLC5_9RHOB</name>